<evidence type="ECO:0000256" key="2">
    <source>
        <dbReference type="ARBA" id="ARBA00023043"/>
    </source>
</evidence>
<feature type="repeat" description="ANK" evidence="3">
    <location>
        <begin position="79"/>
        <end position="111"/>
    </location>
</feature>
<protein>
    <submittedName>
        <fullName evidence="4">Ankyrin repeat</fullName>
    </submittedName>
</protein>
<dbReference type="Pfam" id="PF12796">
    <property type="entry name" value="Ank_2"/>
    <property type="match status" value="3"/>
</dbReference>
<evidence type="ECO:0000256" key="1">
    <source>
        <dbReference type="ARBA" id="ARBA00022737"/>
    </source>
</evidence>
<feature type="repeat" description="ANK" evidence="3">
    <location>
        <begin position="252"/>
        <end position="285"/>
    </location>
</feature>
<feature type="repeat" description="ANK" evidence="3">
    <location>
        <begin position="286"/>
        <end position="318"/>
    </location>
</feature>
<dbReference type="PROSITE" id="PS50297">
    <property type="entry name" value="ANK_REP_REGION"/>
    <property type="match status" value="5"/>
</dbReference>
<dbReference type="Pfam" id="PF13606">
    <property type="entry name" value="Ank_3"/>
    <property type="match status" value="1"/>
</dbReference>
<sequence length="479" mass="53639">MTSLIGFAQKNPFTERDYWTKNPSIKSIKADMAKGHDISTLSSNSFDATTWAILNDVDLETILFLLEQKGNGVNKLTHDGRTYLFWAAYKGNIKLMDHLLKNGAKTDLVDDHGNIVQTFAAGAGQKDPKLYAFMQKNNLPIKATNRNGANVLLLLMSHLEKVNEIDFLIKAGLDLKSTDHDGNNAFMYAVRKGNISLLKELIQEGINPKVVNEKGENAIFMASYGARGYSNPIKVYQFLNKLNIETNISNSEKTTPLHNIARGTKDTEIFDFFINKGVDVNQQNQKGQTALMNASAYNDISVIEYLLKKDAEINLANQNKQTALMLATQRNSAEVVKFLLEKDAKIDIKDKKGNTLVYYLIQAEGSKAFDKKYDLLVNKINFKGLQANRNNLYHLAVEKKSEKLLDLAKKHQAKINQVNQNGLTPLHLASMTAQNPEFIKAVLKHGAKLNIKTDFDESAYDLASQNEMLKGQDISFLKS</sequence>
<organism evidence="4 5">
    <name type="scientific">Psychroflexus halocasei</name>
    <dbReference type="NCBI Taxonomy" id="908615"/>
    <lineage>
        <taxon>Bacteria</taxon>
        <taxon>Pseudomonadati</taxon>
        <taxon>Bacteroidota</taxon>
        <taxon>Flavobacteriia</taxon>
        <taxon>Flavobacteriales</taxon>
        <taxon>Flavobacteriaceae</taxon>
        <taxon>Psychroflexus</taxon>
    </lineage>
</organism>
<feature type="repeat" description="ANK" evidence="3">
    <location>
        <begin position="181"/>
        <end position="213"/>
    </location>
</feature>
<dbReference type="Gene3D" id="1.25.40.20">
    <property type="entry name" value="Ankyrin repeat-containing domain"/>
    <property type="match status" value="3"/>
</dbReference>
<dbReference type="PROSITE" id="PS50088">
    <property type="entry name" value="ANK_REPEAT"/>
    <property type="match status" value="6"/>
</dbReference>
<dbReference type="STRING" id="908615.SAMN05421540_106146"/>
<dbReference type="SUPFAM" id="SSF48403">
    <property type="entry name" value="Ankyrin repeat"/>
    <property type="match status" value="2"/>
</dbReference>
<accession>A0A1H4BSE4</accession>
<keyword evidence="5" id="KW-1185">Reference proteome</keyword>
<gene>
    <name evidence="4" type="ORF">SAMN05421540_106146</name>
</gene>
<dbReference type="SMART" id="SM00248">
    <property type="entry name" value="ANK"/>
    <property type="match status" value="9"/>
</dbReference>
<dbReference type="EMBL" id="FNQF01000006">
    <property type="protein sequence ID" value="SEA51041.1"/>
    <property type="molecule type" value="Genomic_DNA"/>
</dbReference>
<dbReference type="Proteomes" id="UP000198820">
    <property type="component" value="Unassembled WGS sequence"/>
</dbReference>
<reference evidence="4 5" key="1">
    <citation type="submission" date="2016-10" db="EMBL/GenBank/DDBJ databases">
        <authorList>
            <person name="de Groot N.N."/>
        </authorList>
    </citation>
    <scope>NUCLEOTIDE SEQUENCE [LARGE SCALE GENOMIC DNA]</scope>
    <source>
        <strain evidence="4 5">DSM 23581</strain>
    </source>
</reference>
<dbReference type="PANTHER" id="PTHR24126:SF14">
    <property type="entry name" value="ANK_REP_REGION DOMAIN-CONTAINING PROTEIN"/>
    <property type="match status" value="1"/>
</dbReference>
<dbReference type="InterPro" id="IPR036770">
    <property type="entry name" value="Ankyrin_rpt-contain_sf"/>
</dbReference>
<evidence type="ECO:0000256" key="3">
    <source>
        <dbReference type="PROSITE-ProRule" id="PRU00023"/>
    </source>
</evidence>
<keyword evidence="2 3" id="KW-0040">ANK repeat</keyword>
<evidence type="ECO:0000313" key="5">
    <source>
        <dbReference type="Proteomes" id="UP000198820"/>
    </source>
</evidence>
<feature type="repeat" description="ANK" evidence="3">
    <location>
        <begin position="421"/>
        <end position="454"/>
    </location>
</feature>
<keyword evidence="1" id="KW-0677">Repeat</keyword>
<dbReference type="InterPro" id="IPR002110">
    <property type="entry name" value="Ankyrin_rpt"/>
</dbReference>
<proteinExistence type="predicted"/>
<dbReference type="PANTHER" id="PTHR24126">
    <property type="entry name" value="ANKYRIN REPEAT, PH AND SEC7 DOMAIN CONTAINING PROTEIN SECG-RELATED"/>
    <property type="match status" value="1"/>
</dbReference>
<dbReference type="AlphaFoldDB" id="A0A1H4BSE4"/>
<name>A0A1H4BSE4_9FLAO</name>
<evidence type="ECO:0000313" key="4">
    <source>
        <dbReference type="EMBL" id="SEA51041.1"/>
    </source>
</evidence>
<feature type="repeat" description="ANK" evidence="3">
    <location>
        <begin position="319"/>
        <end position="351"/>
    </location>
</feature>